<accession>K1RMA7</accession>
<dbReference type="SUPFAM" id="SSF54001">
    <property type="entry name" value="Cysteine proteinases"/>
    <property type="match status" value="1"/>
</dbReference>
<reference evidence="2" key="1">
    <citation type="journal article" date="2012" name="Nature">
        <title>The oyster genome reveals stress adaptation and complexity of shell formation.</title>
        <authorList>
            <person name="Zhang G."/>
            <person name="Fang X."/>
            <person name="Guo X."/>
            <person name="Li L."/>
            <person name="Luo R."/>
            <person name="Xu F."/>
            <person name="Yang P."/>
            <person name="Zhang L."/>
            <person name="Wang X."/>
            <person name="Qi H."/>
            <person name="Xiong Z."/>
            <person name="Que H."/>
            <person name="Xie Y."/>
            <person name="Holland P.W."/>
            <person name="Paps J."/>
            <person name="Zhu Y."/>
            <person name="Wu F."/>
            <person name="Chen Y."/>
            <person name="Wang J."/>
            <person name="Peng C."/>
            <person name="Meng J."/>
            <person name="Yang L."/>
            <person name="Liu J."/>
            <person name="Wen B."/>
            <person name="Zhang N."/>
            <person name="Huang Z."/>
            <person name="Zhu Q."/>
            <person name="Feng Y."/>
            <person name="Mount A."/>
            <person name="Hedgecock D."/>
            <person name="Xu Z."/>
            <person name="Liu Y."/>
            <person name="Domazet-Loso T."/>
            <person name="Du Y."/>
            <person name="Sun X."/>
            <person name="Zhang S."/>
            <person name="Liu B."/>
            <person name="Cheng P."/>
            <person name="Jiang X."/>
            <person name="Li J."/>
            <person name="Fan D."/>
            <person name="Wang W."/>
            <person name="Fu W."/>
            <person name="Wang T."/>
            <person name="Wang B."/>
            <person name="Zhang J."/>
            <person name="Peng Z."/>
            <person name="Li Y."/>
            <person name="Li N."/>
            <person name="Wang J."/>
            <person name="Chen M."/>
            <person name="He Y."/>
            <person name="Tan F."/>
            <person name="Song X."/>
            <person name="Zheng Q."/>
            <person name="Huang R."/>
            <person name="Yang H."/>
            <person name="Du X."/>
            <person name="Chen L."/>
            <person name="Yang M."/>
            <person name="Gaffney P.M."/>
            <person name="Wang S."/>
            <person name="Luo L."/>
            <person name="She Z."/>
            <person name="Ming Y."/>
            <person name="Huang W."/>
            <person name="Zhang S."/>
            <person name="Huang B."/>
            <person name="Zhang Y."/>
            <person name="Qu T."/>
            <person name="Ni P."/>
            <person name="Miao G."/>
            <person name="Wang J."/>
            <person name="Wang Q."/>
            <person name="Steinberg C.E."/>
            <person name="Wang H."/>
            <person name="Li N."/>
            <person name="Qian L."/>
            <person name="Zhang G."/>
            <person name="Li Y."/>
            <person name="Yang H."/>
            <person name="Liu X."/>
            <person name="Wang J."/>
            <person name="Yin Y."/>
            <person name="Wang J."/>
        </authorList>
    </citation>
    <scope>NUCLEOTIDE SEQUENCE [LARGE SCALE GENOMIC DNA]</scope>
    <source>
        <strain evidence="2">05x7-T-G4-1.051#20</strain>
    </source>
</reference>
<protein>
    <submittedName>
        <fullName evidence="2">Ubiquitin carboxyl-terminal hydrolase 25</fullName>
    </submittedName>
</protein>
<dbReference type="SMART" id="SM00726">
    <property type="entry name" value="UIM"/>
    <property type="match status" value="2"/>
</dbReference>
<evidence type="ECO:0000313" key="2">
    <source>
        <dbReference type="EMBL" id="EKC35516.1"/>
    </source>
</evidence>
<dbReference type="PROSITE" id="PS00972">
    <property type="entry name" value="USP_1"/>
    <property type="match status" value="1"/>
</dbReference>
<keyword evidence="2" id="KW-0378">Hydrolase</keyword>
<name>K1RMA7_MAGGI</name>
<dbReference type="AlphaFoldDB" id="K1RMA7"/>
<organism evidence="2">
    <name type="scientific">Magallana gigas</name>
    <name type="common">Pacific oyster</name>
    <name type="synonym">Crassostrea gigas</name>
    <dbReference type="NCBI Taxonomy" id="29159"/>
    <lineage>
        <taxon>Eukaryota</taxon>
        <taxon>Metazoa</taxon>
        <taxon>Spiralia</taxon>
        <taxon>Lophotrochozoa</taxon>
        <taxon>Mollusca</taxon>
        <taxon>Bivalvia</taxon>
        <taxon>Autobranchia</taxon>
        <taxon>Pteriomorphia</taxon>
        <taxon>Ostreida</taxon>
        <taxon>Ostreoidea</taxon>
        <taxon>Ostreidae</taxon>
        <taxon>Magallana</taxon>
    </lineage>
</organism>
<sequence>MTVEQPTLPQHKIHAQVGNLVVQLQALRRVKQIRPRDAESLLFAKVKEVTGVNDDMVIRRACEACQDSNGKVKVEDVVTVLLNDDSVHTKTKSKMVAFSPKNEITKCSESQPRQSTMNDNGKPNESVSVKQDVPYGPLNKNQGVIDLTSDNSDQDDIQKAIAASLQETQGILAGQLSREEQDISRVLEQSLAESKAGSKRKRGDVCFVDPLNPHERKRQEGCPVGLKNVGNTCWFSAVIQRYKYFTFGKIDKSRLVENSSDTGAEFESKIMSLPLPQKMKSFLSFRESTFEQEIIEIMESTNNRQSCDDSDEDFYVDSDYYDYDDHEDFGYCYISKETGLESIRPFYIRLIRLFIDWSKPSATETVMKEIYTPLLSIGRKHQLLKLIGN</sequence>
<dbReference type="Pfam" id="PF02809">
    <property type="entry name" value="UIM"/>
    <property type="match status" value="2"/>
</dbReference>
<dbReference type="GO" id="GO:0004843">
    <property type="term" value="F:cysteine-type deubiquitinase activity"/>
    <property type="evidence" value="ECO:0007669"/>
    <property type="project" value="InterPro"/>
</dbReference>
<dbReference type="PROSITE" id="PS50330">
    <property type="entry name" value="UIM"/>
    <property type="match status" value="1"/>
</dbReference>
<feature type="region of interest" description="Disordered" evidence="1">
    <location>
        <begin position="105"/>
        <end position="151"/>
    </location>
</feature>
<dbReference type="EMBL" id="JH817639">
    <property type="protein sequence ID" value="EKC35516.1"/>
    <property type="molecule type" value="Genomic_DNA"/>
</dbReference>
<proteinExistence type="predicted"/>
<dbReference type="HOGENOM" id="CLU_710290_0_0_1"/>
<dbReference type="InterPro" id="IPR018200">
    <property type="entry name" value="USP_CS"/>
</dbReference>
<dbReference type="InterPro" id="IPR003903">
    <property type="entry name" value="UIM_dom"/>
</dbReference>
<feature type="compositionally biased region" description="Polar residues" evidence="1">
    <location>
        <begin position="105"/>
        <end position="129"/>
    </location>
</feature>
<dbReference type="InterPro" id="IPR038765">
    <property type="entry name" value="Papain-like_cys_pep_sf"/>
</dbReference>
<gene>
    <name evidence="2" type="ORF">CGI_10020282</name>
</gene>
<dbReference type="InParanoid" id="K1RMA7"/>
<evidence type="ECO:0000256" key="1">
    <source>
        <dbReference type="SAM" id="MobiDB-lite"/>
    </source>
</evidence>